<dbReference type="EMBL" id="MN740202">
    <property type="protein sequence ID" value="QHT93189.1"/>
    <property type="molecule type" value="Genomic_DNA"/>
</dbReference>
<accession>A0A6C0IK41</accession>
<sequence>MEEKKLLKINLSDFSFSNNKSKKKKTEKPEGNIRIRNTKSKSQATTLRKKSLLNLIRQQQQKQYDTEINLTKNEPTSSHHVSSFNKEFDEAKNYLNTIAEKHSTRVSPHNATLRAHPSIEPYSAATNARDTIENVRNELETTSTPAYGCLKNGNLPTYRSYMNKTVSNREPLTIGGDMQRSTIYNQPSVSAAASNSTTENRPTVQPTLSTRFPSLYNKQPTSTIIPQPIKKSRKLKQRKTIRRKHKVGRSKYYSKIGVLVSNKTIRNHVSNQIQHLKMVPINDVRSYLIKNGFIKVGSNTPNDVLRKMYETALLICGEVKNHNPDNLLYNFLNGNTEEGT</sequence>
<proteinExistence type="predicted"/>
<dbReference type="AlphaFoldDB" id="A0A6C0IK41"/>
<evidence type="ECO:0000256" key="1">
    <source>
        <dbReference type="SAM" id="MobiDB-lite"/>
    </source>
</evidence>
<protein>
    <submittedName>
        <fullName evidence="2">Uncharacterized protein</fullName>
    </submittedName>
</protein>
<organism evidence="2">
    <name type="scientific">viral metagenome</name>
    <dbReference type="NCBI Taxonomy" id="1070528"/>
    <lineage>
        <taxon>unclassified sequences</taxon>
        <taxon>metagenomes</taxon>
        <taxon>organismal metagenomes</taxon>
    </lineage>
</organism>
<name>A0A6C0IK41_9ZZZZ</name>
<evidence type="ECO:0000313" key="2">
    <source>
        <dbReference type="EMBL" id="QHT93189.1"/>
    </source>
</evidence>
<reference evidence="2" key="1">
    <citation type="journal article" date="2020" name="Nature">
        <title>Giant virus diversity and host interactions through global metagenomics.</title>
        <authorList>
            <person name="Schulz F."/>
            <person name="Roux S."/>
            <person name="Paez-Espino D."/>
            <person name="Jungbluth S."/>
            <person name="Walsh D.A."/>
            <person name="Denef V.J."/>
            <person name="McMahon K.D."/>
            <person name="Konstantinidis K.T."/>
            <person name="Eloe-Fadrosh E.A."/>
            <person name="Kyrpides N.C."/>
            <person name="Woyke T."/>
        </authorList>
    </citation>
    <scope>NUCLEOTIDE SEQUENCE</scope>
    <source>
        <strain evidence="2">GVMAG-M-3300023210-19</strain>
    </source>
</reference>
<feature type="region of interest" description="Disordered" evidence="1">
    <location>
        <begin position="188"/>
        <end position="211"/>
    </location>
</feature>